<keyword evidence="5" id="KW-0507">mRNA processing</keyword>
<evidence type="ECO:0000313" key="14">
    <source>
        <dbReference type="Proteomes" id="UP000472271"/>
    </source>
</evidence>
<evidence type="ECO:0000256" key="3">
    <source>
        <dbReference type="ARBA" id="ARBA00022490"/>
    </source>
</evidence>
<dbReference type="Pfam" id="PF20417">
    <property type="entry name" value="Gemin6_C"/>
    <property type="match status" value="1"/>
</dbReference>
<comment type="function">
    <text evidence="9">The SMN complex catalyzes the assembly of small nuclear ribonucleoproteins (snRNPs), the building blocks of the spliceosome, and thereby plays an important role in the splicing of cellular pre-mRNAs. Most spliceosomal snRNPs contain a common set of Sm proteins SNRPB, SNRPD1, SNRPD2, SNRPD3, SNRPE, SNRPF and SNRPG that assemble in a heptameric protein ring on the Sm site of the small nuclear RNA to form the core snRNP (Sm core). In the cytosol, the Sm proteins SNRPD1, SNRPD2, SNRPE, SNRPF and SNRPG are trapped in an inactive 6S pICln-Sm complex by the chaperone CLNS1A that controls the assembly of the core snRNP. To assemble core snRNPs, the SMN complex accepts the trapped 5Sm proteins from CLNS1A forming an intermediate. Binding of snRNA inside 5Sm triggers eviction of the SMN complex, thereby allowing binding of SNRPD3 and SNRPB to complete assembly of the core snRNP.</text>
</comment>
<dbReference type="Proteomes" id="UP000472271">
    <property type="component" value="Chromosome 1"/>
</dbReference>
<dbReference type="InterPro" id="IPR047574">
    <property type="entry name" value="AD"/>
</dbReference>
<dbReference type="CDD" id="cd11676">
    <property type="entry name" value="Gemin6"/>
    <property type="match status" value="1"/>
</dbReference>
<dbReference type="OrthoDB" id="77463at2759"/>
<dbReference type="Ensembl" id="ENSSORT00005013296.1">
    <property type="protein sequence ID" value="ENSSORP00005012893.1"/>
    <property type="gene ID" value="ENSSORG00005006736.1"/>
</dbReference>
<evidence type="ECO:0000313" key="13">
    <source>
        <dbReference type="Ensembl" id="ENSSORP00005012893.1"/>
    </source>
</evidence>
<sequence>MQRTWSLSGPLDWMRYINKYVEVKAGTSEEREHCGWLLTVDPVSASLVLVNFGEVGRASVRVVMGHVVEKVEVLQEGDQEMVDRLQAILIQTQSSDLDPEQLQLRKDTVQLWLQKNLIPVEEEGAELKVAGVLTISAPYRPEDCRSCNQIILDRIQRLIRIKPEY</sequence>
<dbReference type="AlphaFoldDB" id="A0A672Z8N9"/>
<dbReference type="GO" id="GO:0000245">
    <property type="term" value="P:spliceosomal complex assembly"/>
    <property type="evidence" value="ECO:0007669"/>
    <property type="project" value="InterPro"/>
</dbReference>
<evidence type="ECO:0000256" key="4">
    <source>
        <dbReference type="ARBA" id="ARBA00022553"/>
    </source>
</evidence>
<comment type="subunit">
    <text evidence="10">Part of the core SMN complex that contains SMN1, GEMIN2/SIP1, DDX20/GEMIN3, GEMIN4, GEMIN5, GEMIN6, GEMIN7, GEMIN8 and STRAP/UNRIP. Part of the SMN-Sm complex that contains SMN1, GEMIN2/SIP1, DDX20/GEMIN3, GEMIN4, GEMIN5, GEMIN6, GEMIN7, GEMIN8, STRAP/UNRIP and the Sm proteins SNRPB, SNRPD1, SNRPD2, SNRPD3, SNRPE, SNRPF and SNRPG. Interacts with GEMIN7; the interaction is direct. Interacts with GEMIN8; the interaction is direct. Interacts with SNRPB, SNRPD2, SNRPD3 and SNRPE; the interaction is direct.</text>
</comment>
<feature type="domain" description="AD" evidence="12">
    <location>
        <begin position="72"/>
        <end position="165"/>
    </location>
</feature>
<dbReference type="InterPro" id="IPR046857">
    <property type="entry name" value="Gemin6_Sm-like_dom"/>
</dbReference>
<dbReference type="Gene3D" id="2.30.30.100">
    <property type="match status" value="1"/>
</dbReference>
<reference evidence="13" key="1">
    <citation type="submission" date="2019-06" db="EMBL/GenBank/DDBJ databases">
        <authorList>
            <consortium name="Wellcome Sanger Institute Data Sharing"/>
        </authorList>
    </citation>
    <scope>NUCLEOTIDE SEQUENCE [LARGE SCALE GENOMIC DNA]</scope>
</reference>
<gene>
    <name evidence="13" type="primary">gemin6</name>
</gene>
<evidence type="ECO:0000256" key="2">
    <source>
        <dbReference type="ARBA" id="ARBA00004642"/>
    </source>
</evidence>
<dbReference type="RefSeq" id="XP_030005857.1">
    <property type="nucleotide sequence ID" value="XM_030149997.1"/>
</dbReference>
<dbReference type="CTD" id="79833"/>
<comment type="subcellular location">
    <subcellularLocation>
        <location evidence="1">Cytoplasm</location>
    </subcellularLocation>
    <subcellularLocation>
        <location evidence="8">Nucleus</location>
        <location evidence="8">Gem</location>
    </subcellularLocation>
    <subcellularLocation>
        <location evidence="2">Nucleus</location>
        <location evidence="2">Nucleoplasm</location>
    </subcellularLocation>
</comment>
<accession>A0A672Z8N9</accession>
<name>A0A672Z8N9_9TELE</name>
<evidence type="ECO:0000256" key="9">
    <source>
        <dbReference type="ARBA" id="ARBA00059373"/>
    </source>
</evidence>
<evidence type="ECO:0000256" key="10">
    <source>
        <dbReference type="ARBA" id="ARBA00065613"/>
    </source>
</evidence>
<proteinExistence type="predicted"/>
<dbReference type="PANTHER" id="PTHR14710:SF2">
    <property type="entry name" value="GEM-ASSOCIATED PROTEIN 6"/>
    <property type="match status" value="1"/>
</dbReference>
<dbReference type="PROSITE" id="PS52001">
    <property type="entry name" value="AD"/>
    <property type="match status" value="1"/>
</dbReference>
<reference evidence="13" key="3">
    <citation type="submission" date="2025-09" db="UniProtKB">
        <authorList>
            <consortium name="Ensembl"/>
        </authorList>
    </citation>
    <scope>IDENTIFICATION</scope>
</reference>
<evidence type="ECO:0000256" key="5">
    <source>
        <dbReference type="ARBA" id="ARBA00022664"/>
    </source>
</evidence>
<dbReference type="GeneID" id="115430075"/>
<dbReference type="GO" id="GO:0097504">
    <property type="term" value="C:Gemini of Cajal bodies"/>
    <property type="evidence" value="ECO:0007669"/>
    <property type="project" value="UniProtKB-SubCell"/>
</dbReference>
<dbReference type="GO" id="GO:0000387">
    <property type="term" value="P:spliceosomal snRNP assembly"/>
    <property type="evidence" value="ECO:0007669"/>
    <property type="project" value="TreeGrafter"/>
</dbReference>
<evidence type="ECO:0000256" key="6">
    <source>
        <dbReference type="ARBA" id="ARBA00023187"/>
    </source>
</evidence>
<organism evidence="13 14">
    <name type="scientific">Sphaeramia orbicularis</name>
    <name type="common">orbiculate cardinalfish</name>
    <dbReference type="NCBI Taxonomy" id="375764"/>
    <lineage>
        <taxon>Eukaryota</taxon>
        <taxon>Metazoa</taxon>
        <taxon>Chordata</taxon>
        <taxon>Craniata</taxon>
        <taxon>Vertebrata</taxon>
        <taxon>Euteleostomi</taxon>
        <taxon>Actinopterygii</taxon>
        <taxon>Neopterygii</taxon>
        <taxon>Teleostei</taxon>
        <taxon>Neoteleostei</taxon>
        <taxon>Acanthomorphata</taxon>
        <taxon>Gobiaria</taxon>
        <taxon>Kurtiformes</taxon>
        <taxon>Apogonoidei</taxon>
        <taxon>Apogonidae</taxon>
        <taxon>Apogoninae</taxon>
        <taxon>Sphaeramia</taxon>
    </lineage>
</organism>
<keyword evidence="7" id="KW-0539">Nucleus</keyword>
<keyword evidence="14" id="KW-1185">Reference proteome</keyword>
<keyword evidence="4" id="KW-0597">Phosphoprotein</keyword>
<evidence type="ECO:0000256" key="11">
    <source>
        <dbReference type="ARBA" id="ARBA00067670"/>
    </source>
</evidence>
<dbReference type="InterPro" id="IPR046856">
    <property type="entry name" value="Gemin6_C"/>
</dbReference>
<protein>
    <recommendedName>
        <fullName evidence="11">Gem-associated protein 6</fullName>
    </recommendedName>
</protein>
<dbReference type="GO" id="GO:0032797">
    <property type="term" value="C:SMN complex"/>
    <property type="evidence" value="ECO:0007669"/>
    <property type="project" value="TreeGrafter"/>
</dbReference>
<dbReference type="FunFam" id="2.30.30.100:FF:000038">
    <property type="entry name" value="Gem-associated protein 6"/>
    <property type="match status" value="1"/>
</dbReference>
<dbReference type="InterPro" id="IPR009422">
    <property type="entry name" value="Gemin6"/>
</dbReference>
<keyword evidence="6" id="KW-0508">mRNA splicing</keyword>
<keyword evidence="3" id="KW-0963">Cytoplasm</keyword>
<dbReference type="Pfam" id="PF06372">
    <property type="entry name" value="Gemin6"/>
    <property type="match status" value="1"/>
</dbReference>
<evidence type="ECO:0000256" key="8">
    <source>
        <dbReference type="ARBA" id="ARBA00034695"/>
    </source>
</evidence>
<dbReference type="PANTHER" id="PTHR14710">
    <property type="entry name" value="GEM-ASSOCIATED PROTEIN 6"/>
    <property type="match status" value="1"/>
</dbReference>
<evidence type="ECO:0000259" key="12">
    <source>
        <dbReference type="PROSITE" id="PS52001"/>
    </source>
</evidence>
<reference evidence="13" key="2">
    <citation type="submission" date="2025-08" db="UniProtKB">
        <authorList>
            <consortium name="Ensembl"/>
        </authorList>
    </citation>
    <scope>IDENTIFICATION</scope>
</reference>
<evidence type="ECO:0000256" key="1">
    <source>
        <dbReference type="ARBA" id="ARBA00004496"/>
    </source>
</evidence>
<dbReference type="InParanoid" id="A0A672Z8N9"/>
<evidence type="ECO:0000256" key="7">
    <source>
        <dbReference type="ARBA" id="ARBA00023242"/>
    </source>
</evidence>